<dbReference type="Proteomes" id="UP000815677">
    <property type="component" value="Unassembled WGS sequence"/>
</dbReference>
<organism evidence="2 3">
    <name type="scientific">Mycena chlorophos</name>
    <name type="common">Agaric fungus</name>
    <name type="synonym">Agaricus chlorophos</name>
    <dbReference type="NCBI Taxonomy" id="658473"/>
    <lineage>
        <taxon>Eukaryota</taxon>
        <taxon>Fungi</taxon>
        <taxon>Dikarya</taxon>
        <taxon>Basidiomycota</taxon>
        <taxon>Agaricomycotina</taxon>
        <taxon>Agaricomycetes</taxon>
        <taxon>Agaricomycetidae</taxon>
        <taxon>Agaricales</taxon>
        <taxon>Marasmiineae</taxon>
        <taxon>Mycenaceae</taxon>
        <taxon>Mycena</taxon>
    </lineage>
</organism>
<proteinExistence type="predicted"/>
<reference evidence="2" key="1">
    <citation type="submission" date="2014-09" db="EMBL/GenBank/DDBJ databases">
        <title>Genome sequence of the luminous mushroom Mycena chlorophos for searching fungal bioluminescence genes.</title>
        <authorList>
            <person name="Tanaka Y."/>
            <person name="Kasuga D."/>
            <person name="Oba Y."/>
            <person name="Hase S."/>
            <person name="Sato K."/>
            <person name="Oba Y."/>
            <person name="Sakakibara Y."/>
        </authorList>
    </citation>
    <scope>NUCLEOTIDE SEQUENCE</scope>
</reference>
<feature type="compositionally biased region" description="Polar residues" evidence="1">
    <location>
        <begin position="537"/>
        <end position="551"/>
    </location>
</feature>
<feature type="region of interest" description="Disordered" evidence="1">
    <location>
        <begin position="537"/>
        <end position="563"/>
    </location>
</feature>
<sequence length="664" mass="71858">MGTKPTPATLRERIEGCAGASLKLFFKWRHAHSSFSPEHCQPRRSPFALRPDESDHARPDHEQEHGDPKDGPAYRHRGRGGQRRVVPVQGRRWGDEGRPCDSLAFVVHGMFGLADAAQKTALTRILLGILAIGEAQGNKLSLARSSSKAHPKLLCAEPPRYAPVRACPFADWHANDASQSTPTTDDPQPLRPRASGASFTLPYLGGLRPRNAEAFNNNERKPFSGARPRYRFRSPVDNGIASAVYVSSSNPSIPKQPHSTVHPPAPGDTQDARDRRCLRASGRCGLGRVCSGMRMGMAMVPIPAFPRLSACKRGSCCAPLDFASRPRKPSLLLLRHCDAATTAQHPAVTGTSVCTTRTTQRTSTTPRDTPHLPGTAHRRERQLDDDLRPHCRSGLLALAVAVQPSRKRILFVLPPSSRLSPSALSSLLLRHRWNVQAVSMEGGTGWMRTGRAWSLAAGWGGRVAGVAAGCFSHVAARAPVCPRHGHLRAMAHRSRRSRPPAACVEYVGSPARLTSRNVSFDASLDLLQPSRNTSQLSACAAHTTQDASTTSPRDDPHIPCTARHRESGLHADLGSRLWPEATRAGCGCAAIKDENSLRGVSVEHAMAVGPIVPVPRTSAACAGSVDGGKDALDQKMDGLGWRDGILWPQRLLSRASMLRARRRA</sequence>
<feature type="region of interest" description="Disordered" evidence="1">
    <location>
        <begin position="351"/>
        <end position="376"/>
    </location>
</feature>
<feature type="region of interest" description="Disordered" evidence="1">
    <location>
        <begin position="33"/>
        <end position="93"/>
    </location>
</feature>
<evidence type="ECO:0000256" key="1">
    <source>
        <dbReference type="SAM" id="MobiDB-lite"/>
    </source>
</evidence>
<keyword evidence="3" id="KW-1185">Reference proteome</keyword>
<feature type="region of interest" description="Disordered" evidence="1">
    <location>
        <begin position="175"/>
        <end position="195"/>
    </location>
</feature>
<feature type="region of interest" description="Disordered" evidence="1">
    <location>
        <begin position="248"/>
        <end position="272"/>
    </location>
</feature>
<feature type="compositionally biased region" description="Polar residues" evidence="1">
    <location>
        <begin position="248"/>
        <end position="259"/>
    </location>
</feature>
<evidence type="ECO:0008006" key="4">
    <source>
        <dbReference type="Google" id="ProtNLM"/>
    </source>
</evidence>
<dbReference type="EMBL" id="DF848599">
    <property type="protein sequence ID" value="GAT54272.1"/>
    <property type="molecule type" value="Genomic_DNA"/>
</dbReference>
<name>A0ABQ0LT81_MYCCL</name>
<feature type="compositionally biased region" description="Polar residues" evidence="1">
    <location>
        <begin position="176"/>
        <end position="186"/>
    </location>
</feature>
<evidence type="ECO:0000313" key="3">
    <source>
        <dbReference type="Proteomes" id="UP000815677"/>
    </source>
</evidence>
<gene>
    <name evidence="2" type="ORF">MCHLO_11140</name>
</gene>
<protein>
    <recommendedName>
        <fullName evidence="4">DUF676 domain-containing protein</fullName>
    </recommendedName>
</protein>
<feature type="compositionally biased region" description="Basic and acidic residues" evidence="1">
    <location>
        <begin position="50"/>
        <end position="73"/>
    </location>
</feature>
<accession>A0ABQ0LT81</accession>
<feature type="compositionally biased region" description="Basic and acidic residues" evidence="1">
    <location>
        <begin position="552"/>
        <end position="563"/>
    </location>
</feature>
<evidence type="ECO:0000313" key="2">
    <source>
        <dbReference type="EMBL" id="GAT54272.1"/>
    </source>
</evidence>
<feature type="compositionally biased region" description="Low complexity" evidence="1">
    <location>
        <begin position="351"/>
        <end position="367"/>
    </location>
</feature>